<keyword evidence="1" id="KW-0732">Signal</keyword>
<dbReference type="AlphaFoldDB" id="A0AAW0R098"/>
<dbReference type="Proteomes" id="UP001392437">
    <property type="component" value="Unassembled WGS sequence"/>
</dbReference>
<feature type="domain" description="DUF8021" evidence="2">
    <location>
        <begin position="153"/>
        <end position="268"/>
    </location>
</feature>
<evidence type="ECO:0000259" key="2">
    <source>
        <dbReference type="Pfam" id="PF26061"/>
    </source>
</evidence>
<evidence type="ECO:0000256" key="1">
    <source>
        <dbReference type="SAM" id="SignalP"/>
    </source>
</evidence>
<sequence>MARFMLLATLALIKTSAAVCDRAFLEKAADRYVNAQIKGRSDEISSFMIDSASYTENDLSVGVSQGTLAKPIAVDTHRSVYDTEQCATWTELIAEHNAGHPYVIGTRIVYNAEREKITAVESIVTDAGDWLFNATGTAYWNALEKWDPIPEAKRDTRAVVKAAGDAYFDRFDRVNVTVPFGNPCSRLEGGDSTARLMNMTGGGDSCTAAGMPQGIVVTNRRYVVDEVMGVVSVFVGFPGLDRSVGQQPAPDGHTFRVESGKIRYVHTVSSCVNAGCGLTPDTPPLVQPPSRRRGVRGLRPSRLNLKL</sequence>
<reference evidence="3 4" key="1">
    <citation type="submission" date="2023-01" db="EMBL/GenBank/DDBJ databases">
        <title>Analysis of 21 Apiospora genomes using comparative genomics revels a genus with tremendous synthesis potential of carbohydrate active enzymes and secondary metabolites.</title>
        <authorList>
            <person name="Sorensen T."/>
        </authorList>
    </citation>
    <scope>NUCLEOTIDE SEQUENCE [LARGE SCALE GENOMIC DNA]</scope>
    <source>
        <strain evidence="3 4">CBS 117206</strain>
    </source>
</reference>
<gene>
    <name evidence="3" type="ORF">PG999_004787</name>
</gene>
<dbReference type="Pfam" id="PF26061">
    <property type="entry name" value="DUF8021"/>
    <property type="match status" value="1"/>
</dbReference>
<evidence type="ECO:0000313" key="3">
    <source>
        <dbReference type="EMBL" id="KAK8120667.1"/>
    </source>
</evidence>
<protein>
    <recommendedName>
        <fullName evidence="2">DUF8021 domain-containing protein</fullName>
    </recommendedName>
</protein>
<dbReference type="InterPro" id="IPR058334">
    <property type="entry name" value="DUF8021"/>
</dbReference>
<evidence type="ECO:0000313" key="4">
    <source>
        <dbReference type="Proteomes" id="UP001392437"/>
    </source>
</evidence>
<organism evidence="3 4">
    <name type="scientific">Apiospora kogelbergensis</name>
    <dbReference type="NCBI Taxonomy" id="1337665"/>
    <lineage>
        <taxon>Eukaryota</taxon>
        <taxon>Fungi</taxon>
        <taxon>Dikarya</taxon>
        <taxon>Ascomycota</taxon>
        <taxon>Pezizomycotina</taxon>
        <taxon>Sordariomycetes</taxon>
        <taxon>Xylariomycetidae</taxon>
        <taxon>Amphisphaeriales</taxon>
        <taxon>Apiosporaceae</taxon>
        <taxon>Apiospora</taxon>
    </lineage>
</organism>
<name>A0AAW0R098_9PEZI</name>
<feature type="chain" id="PRO_5043878092" description="DUF8021 domain-containing protein" evidence="1">
    <location>
        <begin position="19"/>
        <end position="307"/>
    </location>
</feature>
<feature type="signal peptide" evidence="1">
    <location>
        <begin position="1"/>
        <end position="18"/>
    </location>
</feature>
<dbReference type="EMBL" id="JAQQWP010000004">
    <property type="protein sequence ID" value="KAK8120667.1"/>
    <property type="molecule type" value="Genomic_DNA"/>
</dbReference>
<proteinExistence type="predicted"/>
<comment type="caution">
    <text evidence="3">The sequence shown here is derived from an EMBL/GenBank/DDBJ whole genome shotgun (WGS) entry which is preliminary data.</text>
</comment>
<keyword evidence="4" id="KW-1185">Reference proteome</keyword>
<accession>A0AAW0R098</accession>